<accession>A0A5B7YI38</accession>
<sequence>MFTQAEYHALCSGLSNDARVLYCLGVRPTANLATTTSDPLNYKFLLALLNADHQEDKPFTRGRQINSLLRQLEQAGLIALPQHLSFDQTLNGQTVLLPLCNEAQDDFAHLHRQHQPMKPSWQPDKALFEQMASLLGLIDKSFDSDDVGEFIAYWLGRPSAVFSHFQWTQKFAYAMRYKRLAAGGTPKSRVGNQQVPVAAGIEADDNARKLVEKYHAHKKS</sequence>
<dbReference type="EMBL" id="CP039852">
    <property type="protein sequence ID" value="QCZ95096.1"/>
    <property type="molecule type" value="Genomic_DNA"/>
</dbReference>
<dbReference type="Pfam" id="PF17948">
    <property type="entry name" value="DnaT"/>
    <property type="match status" value="1"/>
</dbReference>
<reference evidence="2 3" key="1">
    <citation type="submission" date="2019-04" db="EMBL/GenBank/DDBJ databases">
        <title>Salinimonas iocasae sp. nov., a halophilic bacterium isolated from the outer tube casing of tubeworms in Okinawa Trough.</title>
        <authorList>
            <person name="Zhang H."/>
            <person name="Wang H."/>
            <person name="Li C."/>
        </authorList>
    </citation>
    <scope>NUCLEOTIDE SEQUENCE [LARGE SCALE GENOMIC DNA]</scope>
    <source>
        <strain evidence="2 3">KX18D6</strain>
    </source>
</reference>
<proteinExistence type="predicted"/>
<evidence type="ECO:0000259" key="1">
    <source>
        <dbReference type="Pfam" id="PF17948"/>
    </source>
</evidence>
<feature type="domain" description="DnaT DNA-binding" evidence="1">
    <location>
        <begin position="115"/>
        <end position="183"/>
    </location>
</feature>
<dbReference type="InterPro" id="IPR040480">
    <property type="entry name" value="DnaT_DNA_bind"/>
</dbReference>
<dbReference type="RefSeq" id="WP_139757825.1">
    <property type="nucleotide sequence ID" value="NZ_CP039852.1"/>
</dbReference>
<evidence type="ECO:0000313" key="3">
    <source>
        <dbReference type="Proteomes" id="UP000304912"/>
    </source>
</evidence>
<dbReference type="Proteomes" id="UP000304912">
    <property type="component" value="Chromosome"/>
</dbReference>
<name>A0A5B7YI38_9ALTE</name>
<keyword evidence="3" id="KW-1185">Reference proteome</keyword>
<protein>
    <submittedName>
        <fullName evidence="2">Flavodoxin</fullName>
    </submittedName>
</protein>
<organism evidence="2 3">
    <name type="scientific">Salinimonas iocasae</name>
    <dbReference type="NCBI Taxonomy" id="2572577"/>
    <lineage>
        <taxon>Bacteria</taxon>
        <taxon>Pseudomonadati</taxon>
        <taxon>Pseudomonadota</taxon>
        <taxon>Gammaproteobacteria</taxon>
        <taxon>Alteromonadales</taxon>
        <taxon>Alteromonadaceae</taxon>
        <taxon>Alteromonas/Salinimonas group</taxon>
        <taxon>Salinimonas</taxon>
    </lineage>
</organism>
<dbReference type="KEGG" id="salk:FBQ74_17150"/>
<dbReference type="OrthoDB" id="5591714at2"/>
<evidence type="ECO:0000313" key="2">
    <source>
        <dbReference type="EMBL" id="QCZ95096.1"/>
    </source>
</evidence>
<dbReference type="AlphaFoldDB" id="A0A5B7YI38"/>
<dbReference type="Gene3D" id="1.10.8.1180">
    <property type="match status" value="1"/>
</dbReference>
<gene>
    <name evidence="2" type="ORF">FBQ74_17150</name>
</gene>